<keyword evidence="3" id="KW-1185">Reference proteome</keyword>
<dbReference type="Proteomes" id="UP001519535">
    <property type="component" value="Unassembled WGS sequence"/>
</dbReference>
<dbReference type="InterPro" id="IPR003018">
    <property type="entry name" value="GAF"/>
</dbReference>
<comment type="caution">
    <text evidence="2">The sequence shown here is derived from an EMBL/GenBank/DDBJ whole genome shotgun (WGS) entry which is preliminary data.</text>
</comment>
<dbReference type="EMBL" id="JAHCLR010000015">
    <property type="protein sequence ID" value="MBS9533832.1"/>
    <property type="molecule type" value="Genomic_DNA"/>
</dbReference>
<evidence type="ECO:0000313" key="2">
    <source>
        <dbReference type="EMBL" id="MBS9533832.1"/>
    </source>
</evidence>
<accession>A0ABS5RII8</accession>
<evidence type="ECO:0000313" key="3">
    <source>
        <dbReference type="Proteomes" id="UP001519535"/>
    </source>
</evidence>
<gene>
    <name evidence="2" type="ORF">KIH27_09575</name>
</gene>
<name>A0ABS5RII8_9MYCO</name>
<reference evidence="2 3" key="1">
    <citation type="submission" date="2021-05" db="EMBL/GenBank/DDBJ databases">
        <title>Mycobacterium acidophilum sp. nov., an extremely acid-tolerant member of the genus Mycobacterium.</title>
        <authorList>
            <person name="Xia J."/>
        </authorList>
    </citation>
    <scope>NUCLEOTIDE SEQUENCE [LARGE SCALE GENOMIC DNA]</scope>
    <source>
        <strain evidence="2 3">M1</strain>
    </source>
</reference>
<proteinExistence type="predicted"/>
<organism evidence="2 3">
    <name type="scientific">Mycolicibacter acidiphilus</name>
    <dbReference type="NCBI Taxonomy" id="2835306"/>
    <lineage>
        <taxon>Bacteria</taxon>
        <taxon>Bacillati</taxon>
        <taxon>Actinomycetota</taxon>
        <taxon>Actinomycetes</taxon>
        <taxon>Mycobacteriales</taxon>
        <taxon>Mycobacteriaceae</taxon>
        <taxon>Mycolicibacter</taxon>
    </lineage>
</organism>
<sequence>MPMEEIAGKRSLKATLGNIHERFITGGIDATNLDMTPLSPVIAQSWQRSLAEGVDPDGLARQTISDELAAMRDGHPLAAVMPVIRQLLTDDAASSGAVVAVAGGDGTLLWVEGDRRACRRVEAMNFVPGADWSEHRVGTNAPGTALALDRPVQIRGAEHFSRAVQPWNCTAVPVHDRASGAVIGAIDLTGSGRVVTSTTLALLRATAVAVENQMALLRFAGVRGDSPASARLTVLGARPSRWVVTDAGGSVRVTTLSGRHAEILVLLSRHPEGLTADHLAMLLDEADLDPVTVRAEMSRLRKVVGSDFIDSRPYRLLKPIGSDIGDVLTALDSADVRSAVAQYRGPLLPRSLSPGIGRLRTELNASMRGAVLASGNPAVMRQWLDLPEGRDDREGWQLLHDTANGDAAACARARGHLAGLDAELG</sequence>
<feature type="domain" description="GAF" evidence="1">
    <location>
        <begin position="101"/>
        <end position="212"/>
    </location>
</feature>
<dbReference type="Pfam" id="PF01590">
    <property type="entry name" value="GAF"/>
    <property type="match status" value="1"/>
</dbReference>
<evidence type="ECO:0000259" key="1">
    <source>
        <dbReference type="Pfam" id="PF01590"/>
    </source>
</evidence>
<dbReference type="InterPro" id="IPR029016">
    <property type="entry name" value="GAF-like_dom_sf"/>
</dbReference>
<protein>
    <submittedName>
        <fullName evidence="2">GAF domain-containing protein</fullName>
    </submittedName>
</protein>
<dbReference type="Gene3D" id="3.30.450.40">
    <property type="match status" value="1"/>
</dbReference>